<dbReference type="Pfam" id="PF00665">
    <property type="entry name" value="rve"/>
    <property type="match status" value="1"/>
</dbReference>
<dbReference type="GO" id="GO:0015074">
    <property type="term" value="P:DNA integration"/>
    <property type="evidence" value="ECO:0007669"/>
    <property type="project" value="InterPro"/>
</dbReference>
<feature type="compositionally biased region" description="Low complexity" evidence="2">
    <location>
        <begin position="807"/>
        <end position="830"/>
    </location>
</feature>
<evidence type="ECO:0000259" key="3">
    <source>
        <dbReference type="PROSITE" id="PS50994"/>
    </source>
</evidence>
<dbReference type="EMBL" id="JACGWJ010000012">
    <property type="protein sequence ID" value="KAL0386160.1"/>
    <property type="molecule type" value="Genomic_DNA"/>
</dbReference>
<reference evidence="4" key="2">
    <citation type="journal article" date="2024" name="Plant">
        <title>Genomic evolution and insights into agronomic trait innovations of Sesamum species.</title>
        <authorList>
            <person name="Miao H."/>
            <person name="Wang L."/>
            <person name="Qu L."/>
            <person name="Liu H."/>
            <person name="Sun Y."/>
            <person name="Le M."/>
            <person name="Wang Q."/>
            <person name="Wei S."/>
            <person name="Zheng Y."/>
            <person name="Lin W."/>
            <person name="Duan Y."/>
            <person name="Cao H."/>
            <person name="Xiong S."/>
            <person name="Wang X."/>
            <person name="Wei L."/>
            <person name="Li C."/>
            <person name="Ma Q."/>
            <person name="Ju M."/>
            <person name="Zhao R."/>
            <person name="Li G."/>
            <person name="Mu C."/>
            <person name="Tian Q."/>
            <person name="Mei H."/>
            <person name="Zhang T."/>
            <person name="Gao T."/>
            <person name="Zhang H."/>
        </authorList>
    </citation>
    <scope>NUCLEOTIDE SEQUENCE</scope>
    <source>
        <strain evidence="4">G02</strain>
    </source>
</reference>
<dbReference type="Pfam" id="PF25597">
    <property type="entry name" value="SH3_retrovirus"/>
    <property type="match status" value="1"/>
</dbReference>
<dbReference type="InterPro" id="IPR029472">
    <property type="entry name" value="Copia-like_N"/>
</dbReference>
<dbReference type="InterPro" id="IPR025724">
    <property type="entry name" value="GAG-pre-integrase_dom"/>
</dbReference>
<dbReference type="PANTHER" id="PTHR42648:SF31">
    <property type="entry name" value="RNA-DIRECTED DNA POLYMERASE"/>
    <property type="match status" value="1"/>
</dbReference>
<feature type="domain" description="Integrase catalytic" evidence="3">
    <location>
        <begin position="549"/>
        <end position="715"/>
    </location>
</feature>
<keyword evidence="1" id="KW-0378">Hydrolase</keyword>
<protein>
    <submittedName>
        <fullName evidence="4">Copia protein</fullName>
    </submittedName>
</protein>
<dbReference type="InterPro" id="IPR057670">
    <property type="entry name" value="SH3_retrovirus"/>
</dbReference>
<dbReference type="GO" id="GO:0003676">
    <property type="term" value="F:nucleic acid binding"/>
    <property type="evidence" value="ECO:0007669"/>
    <property type="project" value="InterPro"/>
</dbReference>
<dbReference type="AlphaFoldDB" id="A0AAW2S231"/>
<accession>A0AAW2S231</accession>
<dbReference type="GO" id="GO:0008233">
    <property type="term" value="F:peptidase activity"/>
    <property type="evidence" value="ECO:0007669"/>
    <property type="project" value="UniProtKB-KW"/>
</dbReference>
<dbReference type="InterPro" id="IPR001584">
    <property type="entry name" value="Integrase_cat-core"/>
</dbReference>
<proteinExistence type="predicted"/>
<dbReference type="Gene3D" id="3.30.420.10">
    <property type="entry name" value="Ribonuclease H-like superfamily/Ribonuclease H"/>
    <property type="match status" value="1"/>
</dbReference>
<evidence type="ECO:0000256" key="2">
    <source>
        <dbReference type="SAM" id="MobiDB-lite"/>
    </source>
</evidence>
<organism evidence="4">
    <name type="scientific">Sesamum radiatum</name>
    <name type="common">Black benniseed</name>
    <dbReference type="NCBI Taxonomy" id="300843"/>
    <lineage>
        <taxon>Eukaryota</taxon>
        <taxon>Viridiplantae</taxon>
        <taxon>Streptophyta</taxon>
        <taxon>Embryophyta</taxon>
        <taxon>Tracheophyta</taxon>
        <taxon>Spermatophyta</taxon>
        <taxon>Magnoliopsida</taxon>
        <taxon>eudicotyledons</taxon>
        <taxon>Gunneridae</taxon>
        <taxon>Pentapetalae</taxon>
        <taxon>asterids</taxon>
        <taxon>lamiids</taxon>
        <taxon>Lamiales</taxon>
        <taxon>Pedaliaceae</taxon>
        <taxon>Sesamum</taxon>
    </lineage>
</organism>
<dbReference type="PROSITE" id="PS50994">
    <property type="entry name" value="INTEGRASE"/>
    <property type="match status" value="1"/>
</dbReference>
<dbReference type="InterPro" id="IPR036397">
    <property type="entry name" value="RNaseH_sf"/>
</dbReference>
<reference evidence="4" key="1">
    <citation type="submission" date="2020-06" db="EMBL/GenBank/DDBJ databases">
        <authorList>
            <person name="Li T."/>
            <person name="Hu X."/>
            <person name="Zhang T."/>
            <person name="Song X."/>
            <person name="Zhang H."/>
            <person name="Dai N."/>
            <person name="Sheng W."/>
            <person name="Hou X."/>
            <person name="Wei L."/>
        </authorList>
    </citation>
    <scope>NUCLEOTIDE SEQUENCE</scope>
    <source>
        <strain evidence="4">G02</strain>
        <tissue evidence="4">Leaf</tissue>
    </source>
</reference>
<comment type="caution">
    <text evidence="4">The sequence shown here is derived from an EMBL/GenBank/DDBJ whole genome shotgun (WGS) entry which is preliminary data.</text>
</comment>
<dbReference type="Pfam" id="PF13976">
    <property type="entry name" value="gag_pre-integrs"/>
    <property type="match status" value="1"/>
</dbReference>
<evidence type="ECO:0000256" key="1">
    <source>
        <dbReference type="ARBA" id="ARBA00022670"/>
    </source>
</evidence>
<dbReference type="InterPro" id="IPR054722">
    <property type="entry name" value="PolX-like_BBD"/>
</dbReference>
<dbReference type="Pfam" id="PF14244">
    <property type="entry name" value="Retrotran_gag_3"/>
    <property type="match status" value="1"/>
</dbReference>
<dbReference type="PANTHER" id="PTHR42648">
    <property type="entry name" value="TRANSPOSASE, PUTATIVE-RELATED"/>
    <property type="match status" value="1"/>
</dbReference>
<dbReference type="Pfam" id="PF22936">
    <property type="entry name" value="Pol_BBD"/>
    <property type="match status" value="1"/>
</dbReference>
<dbReference type="SUPFAM" id="SSF53098">
    <property type="entry name" value="Ribonuclease H-like"/>
    <property type="match status" value="1"/>
</dbReference>
<dbReference type="InterPro" id="IPR012337">
    <property type="entry name" value="RNaseH-like_sf"/>
</dbReference>
<evidence type="ECO:0000313" key="4">
    <source>
        <dbReference type="EMBL" id="KAL0386160.1"/>
    </source>
</evidence>
<sequence>MASTLNTTVDATTSGFGNGNELANARIPVVEHPGMIMVSTPLNSSNWLSWSRSVRIALEGRDKLGFIDGTYAKPAADSLELQQWRITDSTVRTWILNTISKDIVNAFLYASSARALWLDLEARYRECDGVLLYKLHKEVTSMSQGTMTMTTYYTKLKQLWDELACLKPPDKADQDDETQLIQFLMGLNDSFDNIRNQILVLEPLPKVNKAYSMVLRVERQHQVRGFEPRGNAGLRNFMRRKEPVDKRNLYCEHCNRSGHNRENCLRLHRFPEWYKDLQKKKGGPIGRANVSVDGEQFRSLDKHHLDGNDLISDLMEALRMLQNKAPQDPVQVHFAQIDEMACMVFRSHVSCKNNSSFWIVDTGATSHMCGDERLFHSLHPLNHPLTIFLPDNSVTQATQSGDIKLSSSIILTNVLFIPSFKHNLLSVSQLCRSLPVCFMFLTSSCIMQDLKTKRTLAVGKQINKLYTLDSDSFSSTHCHQLQINNVDISCSVTDSSLYSLWHKRLGHAAPIVLSHIPELKCDSTNNTQTCSVCPLAKQSRASFPLSDSCTLKPFELIHVDIWGPYKQSSLSGCHYVLTIVDDFSRVTWTYLMHHKSQTLQILSNFFPKIHTQFDTKVQAIRTDNGSEFLSLPCQELFQKHGILHQKTCFYTPQQNGVVERKHRHLLQVARALMFESYLPRHFWGESILTATHIINRLPSVTLGWKSPFELLYNIAPSYATMKTFGCLCFASNVHPHKSKFDQRAFKSVFIGYVHGQKAFKLYDIDNKKIIISRDVVFHEAIFPYKSLSSTLDSCPLPVPITTVDIPISSTDTPSSSSTLTDSIPSSSPTIAPVSEPTLLRRSQRHIKPPTWLHDFHCNTSVNQTIEPSSLTSSHISFMAALSTIQEPRSYL</sequence>
<feature type="region of interest" description="Disordered" evidence="2">
    <location>
        <begin position="807"/>
        <end position="839"/>
    </location>
</feature>
<dbReference type="GO" id="GO:0006508">
    <property type="term" value="P:proteolysis"/>
    <property type="evidence" value="ECO:0007669"/>
    <property type="project" value="UniProtKB-KW"/>
</dbReference>
<gene>
    <name evidence="4" type="ORF">Sradi_3010300</name>
</gene>
<keyword evidence="1" id="KW-0645">Protease</keyword>
<name>A0AAW2S231_SESRA</name>
<dbReference type="InterPro" id="IPR039537">
    <property type="entry name" value="Retrotran_Ty1/copia-like"/>
</dbReference>